<evidence type="ECO:0000313" key="2">
    <source>
        <dbReference type="Proteomes" id="UP000290287"/>
    </source>
</evidence>
<keyword evidence="2" id="KW-1185">Reference proteome</keyword>
<proteinExistence type="predicted"/>
<dbReference type="EMBL" id="PEIB01000004">
    <property type="protein sequence ID" value="RXJ74027.1"/>
    <property type="molecule type" value="Genomic_DNA"/>
</dbReference>
<comment type="caution">
    <text evidence="1">The sequence shown here is derived from an EMBL/GenBank/DDBJ whole genome shotgun (WGS) entry which is preliminary data.</text>
</comment>
<accession>A0A4Q0YS39</accession>
<protein>
    <recommendedName>
        <fullName evidence="3">PilZ domain-containing protein</fullName>
    </recommendedName>
</protein>
<evidence type="ECO:0000313" key="1">
    <source>
        <dbReference type="EMBL" id="RXJ74027.1"/>
    </source>
</evidence>
<sequence>MDRDARRFFRLNYPEFYRPEVLISDKAFPVQQISEQGIVAVIPNVSLTQVGAKFKGIITFADGVSFEIIGHILRIEGDRVVGELFKGINFRRMNEEQRQLKVRFPRYKPRH</sequence>
<organism evidence="1 2">
    <name type="scientific">Veronia nyctiphanis</name>
    <dbReference type="NCBI Taxonomy" id="1278244"/>
    <lineage>
        <taxon>Bacteria</taxon>
        <taxon>Pseudomonadati</taxon>
        <taxon>Pseudomonadota</taxon>
        <taxon>Gammaproteobacteria</taxon>
        <taxon>Vibrionales</taxon>
        <taxon>Vibrionaceae</taxon>
        <taxon>Veronia</taxon>
    </lineage>
</organism>
<dbReference type="OrthoDB" id="5894630at2"/>
<dbReference type="Proteomes" id="UP000290287">
    <property type="component" value="Unassembled WGS sequence"/>
</dbReference>
<name>A0A4Q0YS39_9GAMM</name>
<dbReference type="RefSeq" id="WP_129121383.1">
    <property type="nucleotide sequence ID" value="NZ_PEIB01000004.1"/>
</dbReference>
<evidence type="ECO:0008006" key="3">
    <source>
        <dbReference type="Google" id="ProtNLM"/>
    </source>
</evidence>
<dbReference type="AlphaFoldDB" id="A0A4Q0YS39"/>
<gene>
    <name evidence="1" type="ORF">CS022_05105</name>
</gene>
<reference evidence="1 2" key="1">
    <citation type="submission" date="2017-10" db="EMBL/GenBank/DDBJ databases">
        <title>Nyctiphanis sp. nov., isolated from the stomach of the euphausiid Nyctiphanes simplex (Hansen, 1911) in the Gulf of California.</title>
        <authorList>
            <person name="Gomez-Gil B."/>
            <person name="Aguilar-Mendez M."/>
            <person name="Lopez-Cortes A."/>
            <person name="Gomez-Gutierrez J."/>
            <person name="Roque A."/>
            <person name="Lang E."/>
            <person name="Gonzalez-Castillo A."/>
        </authorList>
    </citation>
    <scope>NUCLEOTIDE SEQUENCE [LARGE SCALE GENOMIC DNA]</scope>
    <source>
        <strain evidence="1 2">CAIM 600</strain>
    </source>
</reference>